<dbReference type="AlphaFoldDB" id="A0A6C0HNI2"/>
<dbReference type="EMBL" id="MN739989">
    <property type="protein sequence ID" value="QHT81716.1"/>
    <property type="molecule type" value="Genomic_DNA"/>
</dbReference>
<protein>
    <submittedName>
        <fullName evidence="1">Uncharacterized protein</fullName>
    </submittedName>
</protein>
<reference evidence="1" key="1">
    <citation type="journal article" date="2020" name="Nature">
        <title>Giant virus diversity and host interactions through global metagenomics.</title>
        <authorList>
            <person name="Schulz F."/>
            <person name="Roux S."/>
            <person name="Paez-Espino D."/>
            <person name="Jungbluth S."/>
            <person name="Walsh D.A."/>
            <person name="Denef V.J."/>
            <person name="McMahon K.D."/>
            <person name="Konstantinidis K.T."/>
            <person name="Eloe-Fadrosh E.A."/>
            <person name="Kyrpides N.C."/>
            <person name="Woyke T."/>
        </authorList>
    </citation>
    <scope>NUCLEOTIDE SEQUENCE</scope>
    <source>
        <strain evidence="1">GVMAG-M-3300023184-13</strain>
    </source>
</reference>
<accession>A0A6C0HNI2</accession>
<evidence type="ECO:0000313" key="1">
    <source>
        <dbReference type="EMBL" id="QHT81716.1"/>
    </source>
</evidence>
<proteinExistence type="predicted"/>
<organism evidence="1">
    <name type="scientific">viral metagenome</name>
    <dbReference type="NCBI Taxonomy" id="1070528"/>
    <lineage>
        <taxon>unclassified sequences</taxon>
        <taxon>metagenomes</taxon>
        <taxon>organismal metagenomes</taxon>
    </lineage>
</organism>
<sequence>MANIERFSSITTLGQLVQGKDILHNIINREKGFVYNTLIAKKLDAIFGTSDEMTPELLDELEEVHAAITLEIKMRTNSHDFTPEMKTANLTILQSSKLFQTLNEKIQMYRRTCVGFAVNSQSRVCPDSQWMGCATREEVNGWY</sequence>
<name>A0A6C0HNI2_9ZZZZ</name>